<dbReference type="AlphaFoldDB" id="A0AAW8REM0"/>
<reference evidence="1" key="1">
    <citation type="submission" date="2022-04" db="EMBL/GenBank/DDBJ databases">
        <title>Draft genome sequences of lactic acid bacteria (LAB) strains involved in meat spoilage.</title>
        <authorList>
            <person name="Palevich N."/>
        </authorList>
    </citation>
    <scope>NUCLEOTIDE SEQUENCE</scope>
    <source>
        <strain evidence="1">9-14</strain>
    </source>
</reference>
<dbReference type="Proteomes" id="UP001249945">
    <property type="component" value="Unassembled WGS sequence"/>
</dbReference>
<gene>
    <name evidence="1" type="ORF">MX635_11065</name>
</gene>
<name>A0AAW8REM0_CARDV</name>
<dbReference type="RefSeq" id="WP_311780760.1">
    <property type="nucleotide sequence ID" value="NZ_JALRMQ010000008.1"/>
</dbReference>
<protein>
    <submittedName>
        <fullName evidence="1">Uncharacterized protein</fullName>
    </submittedName>
</protein>
<organism evidence="1 2">
    <name type="scientific">Carnobacterium divergens</name>
    <name type="common">Lactobacillus divergens</name>
    <dbReference type="NCBI Taxonomy" id="2748"/>
    <lineage>
        <taxon>Bacteria</taxon>
        <taxon>Bacillati</taxon>
        <taxon>Bacillota</taxon>
        <taxon>Bacilli</taxon>
        <taxon>Lactobacillales</taxon>
        <taxon>Carnobacteriaceae</taxon>
        <taxon>Carnobacterium</taxon>
    </lineage>
</organism>
<proteinExistence type="predicted"/>
<dbReference type="EMBL" id="JALRMR010000014">
    <property type="protein sequence ID" value="MDT1974934.1"/>
    <property type="molecule type" value="Genomic_DNA"/>
</dbReference>
<evidence type="ECO:0000313" key="1">
    <source>
        <dbReference type="EMBL" id="MDT1974934.1"/>
    </source>
</evidence>
<evidence type="ECO:0000313" key="2">
    <source>
        <dbReference type="Proteomes" id="UP001249945"/>
    </source>
</evidence>
<sequence length="85" mass="10146">MRKLILKLKLFFNREVTGKEFVELNYKKLTKPLEEIEFLKKEKRYEEKGSFVLQNGKVSIISEMSEHVFLKMTENSNTKEENSND</sequence>
<comment type="caution">
    <text evidence="1">The sequence shown here is derived from an EMBL/GenBank/DDBJ whole genome shotgun (WGS) entry which is preliminary data.</text>
</comment>
<accession>A0AAW8REM0</accession>